<reference evidence="1" key="1">
    <citation type="submission" date="2014-09" db="EMBL/GenBank/DDBJ databases">
        <authorList>
            <person name="Magalhaes I.L.F."/>
            <person name="Oliveira U."/>
            <person name="Santos F.R."/>
            <person name="Vidigal T.H.D.A."/>
            <person name="Brescovit A.D."/>
            <person name="Santos A.J."/>
        </authorList>
    </citation>
    <scope>NUCLEOTIDE SEQUENCE</scope>
    <source>
        <tissue evidence="1">Shoot tissue taken approximately 20 cm above the soil surface</tissue>
    </source>
</reference>
<proteinExistence type="predicted"/>
<sequence>MSKSSNCFKTNFQKGVLSSWGSTFFP</sequence>
<organism evidence="1">
    <name type="scientific">Arundo donax</name>
    <name type="common">Giant reed</name>
    <name type="synonym">Donax arundinaceus</name>
    <dbReference type="NCBI Taxonomy" id="35708"/>
    <lineage>
        <taxon>Eukaryota</taxon>
        <taxon>Viridiplantae</taxon>
        <taxon>Streptophyta</taxon>
        <taxon>Embryophyta</taxon>
        <taxon>Tracheophyta</taxon>
        <taxon>Spermatophyta</taxon>
        <taxon>Magnoliopsida</taxon>
        <taxon>Liliopsida</taxon>
        <taxon>Poales</taxon>
        <taxon>Poaceae</taxon>
        <taxon>PACMAD clade</taxon>
        <taxon>Arundinoideae</taxon>
        <taxon>Arundineae</taxon>
        <taxon>Arundo</taxon>
    </lineage>
</organism>
<reference evidence="1" key="2">
    <citation type="journal article" date="2015" name="Data Brief">
        <title>Shoot transcriptome of the giant reed, Arundo donax.</title>
        <authorList>
            <person name="Barrero R.A."/>
            <person name="Guerrero F.D."/>
            <person name="Moolhuijzen P."/>
            <person name="Goolsby J.A."/>
            <person name="Tidwell J."/>
            <person name="Bellgard S.E."/>
            <person name="Bellgard M.I."/>
        </authorList>
    </citation>
    <scope>NUCLEOTIDE SEQUENCE</scope>
    <source>
        <tissue evidence="1">Shoot tissue taken approximately 20 cm above the soil surface</tissue>
    </source>
</reference>
<protein>
    <submittedName>
        <fullName evidence="1">ECA3</fullName>
    </submittedName>
</protein>
<evidence type="ECO:0000313" key="1">
    <source>
        <dbReference type="EMBL" id="JAD95580.1"/>
    </source>
</evidence>
<dbReference type="AlphaFoldDB" id="A0A0A9ECJ0"/>
<dbReference type="EMBL" id="GBRH01202315">
    <property type="protein sequence ID" value="JAD95580.1"/>
    <property type="molecule type" value="Transcribed_RNA"/>
</dbReference>
<accession>A0A0A9ECJ0</accession>
<name>A0A0A9ECJ0_ARUDO</name>